<keyword evidence="2" id="KW-0472">Membrane</keyword>
<reference evidence="3 4" key="1">
    <citation type="submission" date="2015-09" db="EMBL/GenBank/DDBJ databases">
        <title>Host preference determinants of Valsa canker pathogens revealed by comparative genomics.</title>
        <authorList>
            <person name="Yin Z."/>
            <person name="Huang L."/>
        </authorList>
    </citation>
    <scope>NUCLEOTIDE SEQUENCE [LARGE SCALE GENOMIC DNA]</scope>
    <source>
        <strain evidence="3 4">03-1</strain>
    </source>
</reference>
<evidence type="ECO:0000256" key="2">
    <source>
        <dbReference type="SAM" id="Phobius"/>
    </source>
</evidence>
<comment type="caution">
    <text evidence="3">The sequence shown here is derived from an EMBL/GenBank/DDBJ whole genome shotgun (WGS) entry which is preliminary data.</text>
</comment>
<feature type="compositionally biased region" description="Low complexity" evidence="1">
    <location>
        <begin position="278"/>
        <end position="294"/>
    </location>
</feature>
<proteinExistence type="predicted"/>
<sequence>MVVHYLNLIDHDGAYYYDQLGALYVLSIYTPSIYFSILFICNKCEHSGRYHNHWSNDSPSEVLDTNDRVHVYFCTALAVIGAVLLLLCVLRRRQKQQDDQSGDMRGRISRIIQDFTIPPASSPQPLISPTQSYTNDRPPLTPPLRLRDRKLLPSLLRPLSRSESTVFGPPFDTHHSNRSSSSHYSIHSQKKTKEAGGGSFPVSPICSPTYEPRQEKTYHKIPSSLINSPASLSPEPSSPPYTRLKSPPPVAFTFPPRYSPDSLHHHQCAGSPPRKGPSSSLRRAVTSATSTSSSDYNQDYYANSRRTNSTDTATTVVAAPLPPPPPPQQQEQHYPTAISSNPFAPTPPSSPTRPRRPHDEPLEIPDLVSPLTSMTSPASPSPGPPPNKALPPPPGSRRTSSVVSEIGMASTTANTTSGTSLRSLQGQEGQQHQGGPPGPGEGRGGRRSRDSWGSWGDTAGDRSIVGVALSPSGSLSLPGRGAGTVYPYP</sequence>
<gene>
    <name evidence="3" type="ORF">VMCG_07426</name>
</gene>
<feature type="compositionally biased region" description="Pro residues" evidence="1">
    <location>
        <begin position="379"/>
        <end position="395"/>
    </location>
</feature>
<feature type="compositionally biased region" description="Low complexity" evidence="1">
    <location>
        <begin position="178"/>
        <end position="187"/>
    </location>
</feature>
<feature type="region of interest" description="Disordered" evidence="1">
    <location>
        <begin position="224"/>
        <end position="489"/>
    </location>
</feature>
<accession>A0A423W2Z2</accession>
<dbReference type="STRING" id="356882.A0A423W2Z2"/>
<feature type="compositionally biased region" description="Polar residues" evidence="1">
    <location>
        <begin position="295"/>
        <end position="315"/>
    </location>
</feature>
<feature type="region of interest" description="Disordered" evidence="1">
    <location>
        <begin position="163"/>
        <end position="210"/>
    </location>
</feature>
<evidence type="ECO:0000256" key="1">
    <source>
        <dbReference type="SAM" id="MobiDB-lite"/>
    </source>
</evidence>
<evidence type="ECO:0000313" key="4">
    <source>
        <dbReference type="Proteomes" id="UP000283895"/>
    </source>
</evidence>
<dbReference type="PRINTS" id="PR01217">
    <property type="entry name" value="PRICHEXTENSN"/>
</dbReference>
<feature type="region of interest" description="Disordered" evidence="1">
    <location>
        <begin position="117"/>
        <end position="147"/>
    </location>
</feature>
<feature type="transmembrane region" description="Helical" evidence="2">
    <location>
        <begin position="21"/>
        <end position="40"/>
    </location>
</feature>
<organism evidence="3 4">
    <name type="scientific">Cytospora schulzeri</name>
    <dbReference type="NCBI Taxonomy" id="448051"/>
    <lineage>
        <taxon>Eukaryota</taxon>
        <taxon>Fungi</taxon>
        <taxon>Dikarya</taxon>
        <taxon>Ascomycota</taxon>
        <taxon>Pezizomycotina</taxon>
        <taxon>Sordariomycetes</taxon>
        <taxon>Sordariomycetidae</taxon>
        <taxon>Diaporthales</taxon>
        <taxon>Cytosporaceae</taxon>
        <taxon>Cytospora</taxon>
    </lineage>
</organism>
<dbReference type="EMBL" id="LKEA01000028">
    <property type="protein sequence ID" value="ROV97688.1"/>
    <property type="molecule type" value="Genomic_DNA"/>
</dbReference>
<feature type="transmembrane region" description="Helical" evidence="2">
    <location>
        <begin position="69"/>
        <end position="90"/>
    </location>
</feature>
<name>A0A423W2Z2_9PEZI</name>
<keyword evidence="2" id="KW-1133">Transmembrane helix</keyword>
<feature type="compositionally biased region" description="Polar residues" evidence="1">
    <location>
        <begin position="123"/>
        <end position="135"/>
    </location>
</feature>
<dbReference type="Proteomes" id="UP000283895">
    <property type="component" value="Unassembled WGS sequence"/>
</dbReference>
<dbReference type="OrthoDB" id="5244978at2759"/>
<keyword evidence="2" id="KW-0812">Transmembrane</keyword>
<dbReference type="AlphaFoldDB" id="A0A423W2Z2"/>
<feature type="compositionally biased region" description="Low complexity" evidence="1">
    <location>
        <begin position="465"/>
        <end position="479"/>
    </location>
</feature>
<protein>
    <submittedName>
        <fullName evidence="3">Uncharacterized protein</fullName>
    </submittedName>
</protein>
<keyword evidence="4" id="KW-1185">Reference proteome</keyword>
<evidence type="ECO:0000313" key="3">
    <source>
        <dbReference type="EMBL" id="ROV97688.1"/>
    </source>
</evidence>
<feature type="compositionally biased region" description="Low complexity" evidence="1">
    <location>
        <begin position="369"/>
        <end position="378"/>
    </location>
</feature>
<feature type="compositionally biased region" description="Low complexity" evidence="1">
    <location>
        <begin position="409"/>
        <end position="434"/>
    </location>
</feature>